<dbReference type="InterPro" id="IPR025164">
    <property type="entry name" value="Toastrack_DUF4097"/>
</dbReference>
<keyword evidence="3" id="KW-1185">Reference proteome</keyword>
<evidence type="ECO:0000313" key="3">
    <source>
        <dbReference type="Proteomes" id="UP000280861"/>
    </source>
</evidence>
<dbReference type="EMBL" id="UXAU01000030">
    <property type="protein sequence ID" value="VDC29080.1"/>
    <property type="molecule type" value="Genomic_DNA"/>
</dbReference>
<accession>A0A3P5X461</accession>
<protein>
    <recommendedName>
        <fullName evidence="1">DUF4097 domain-containing protein</fullName>
    </recommendedName>
</protein>
<name>A0A3P5X461_9MICC</name>
<gene>
    <name evidence="2" type="ORF">PSET11_02196</name>
</gene>
<organism evidence="2 3">
    <name type="scientific">Arthrobacter ulcerisalmonis</name>
    <dbReference type="NCBI Taxonomy" id="2483813"/>
    <lineage>
        <taxon>Bacteria</taxon>
        <taxon>Bacillati</taxon>
        <taxon>Actinomycetota</taxon>
        <taxon>Actinomycetes</taxon>
        <taxon>Micrococcales</taxon>
        <taxon>Micrococcaceae</taxon>
        <taxon>Arthrobacter</taxon>
    </lineage>
</organism>
<dbReference type="Pfam" id="PF13349">
    <property type="entry name" value="DUF4097"/>
    <property type="match status" value="1"/>
</dbReference>
<sequence>MSDQTWTITEPQAVSLDDVTAVKLGMISGRFDIRPHAEPGILVDISEVIGDPVAISRVGNHVDIRHQLHGPQGWLKSLMETVSHAGANSAVIHIYYPTDAVVDLEVGTVSGDGAVVGLTGVIRLNTVNGSLTADHTRGELHINTVGGAVSATDHSGVLTAKAVSGVVDASGPMTHVRASTVSGDLIFGLTGQPQDIGTNAVSGNVTITLPADVGADIVAKAASGAVVIENQHFAQVTGTVETILGPDDQLTLIRTNSVSGRTAILHES</sequence>
<reference evidence="2 3" key="1">
    <citation type="submission" date="2018-11" db="EMBL/GenBank/DDBJ databases">
        <authorList>
            <person name="Criscuolo A."/>
        </authorList>
    </citation>
    <scope>NUCLEOTIDE SEQUENCE [LARGE SCALE GENOMIC DNA]</scope>
    <source>
        <strain evidence="2">AT11b</strain>
    </source>
</reference>
<evidence type="ECO:0000313" key="2">
    <source>
        <dbReference type="EMBL" id="VDC29080.1"/>
    </source>
</evidence>
<proteinExistence type="predicted"/>
<evidence type="ECO:0000259" key="1">
    <source>
        <dbReference type="Pfam" id="PF13349"/>
    </source>
</evidence>
<feature type="domain" description="DUF4097" evidence="1">
    <location>
        <begin position="59"/>
        <end position="237"/>
    </location>
</feature>
<dbReference type="OrthoDB" id="3232569at2"/>
<dbReference type="AlphaFoldDB" id="A0A3P5X461"/>
<dbReference type="Proteomes" id="UP000280861">
    <property type="component" value="Unassembled WGS sequence"/>
</dbReference>
<dbReference type="RefSeq" id="WP_124092174.1">
    <property type="nucleotide sequence ID" value="NZ_CBCRYA010000024.1"/>
</dbReference>